<evidence type="ECO:0000313" key="2">
    <source>
        <dbReference type="EMBL" id="AHF24635.1"/>
    </source>
</evidence>
<keyword evidence="1" id="KW-1133">Transmembrane helix</keyword>
<reference evidence="2" key="1">
    <citation type="journal article" date="2013" name="PLoS ONE">
        <title>Metagenomic insights into the carbohydrate-active enzymes carried by the microorganisms adhering to solid digesta in the rumen of cows.</title>
        <authorList>
            <person name="Wang L."/>
            <person name="Hatem A."/>
            <person name="Catalyurek U.V."/>
            <person name="Morrison M."/>
            <person name="Yu Z."/>
        </authorList>
    </citation>
    <scope>NUCLEOTIDE SEQUENCE</scope>
</reference>
<organism evidence="2">
    <name type="scientific">uncultured bacterium Contig27</name>
    <dbReference type="NCBI Taxonomy" id="1393547"/>
    <lineage>
        <taxon>Bacteria</taxon>
        <taxon>environmental samples</taxon>
    </lineage>
</organism>
<name>W0FNQ6_9BACT</name>
<sequence>MISNLGELAGGEHYLAFLLILIVSCVLLSRNIMSERVDQGNSGLRCWSARC</sequence>
<evidence type="ECO:0000256" key="1">
    <source>
        <dbReference type="SAM" id="Phobius"/>
    </source>
</evidence>
<protein>
    <submittedName>
        <fullName evidence="2">Uncharacterized protein</fullName>
    </submittedName>
</protein>
<feature type="transmembrane region" description="Helical" evidence="1">
    <location>
        <begin position="14"/>
        <end position="33"/>
    </location>
</feature>
<dbReference type="AlphaFoldDB" id="W0FNQ6"/>
<keyword evidence="1" id="KW-0812">Transmembrane</keyword>
<keyword evidence="1" id="KW-0472">Membrane</keyword>
<dbReference type="EMBL" id="KC246800">
    <property type="protein sequence ID" value="AHF24635.1"/>
    <property type="molecule type" value="Genomic_DNA"/>
</dbReference>
<proteinExistence type="predicted"/>
<accession>W0FNQ6</accession>